<dbReference type="Pfam" id="PF00581">
    <property type="entry name" value="Rhodanese"/>
    <property type="match status" value="1"/>
</dbReference>
<proteinExistence type="predicted"/>
<accession>S7TNT1</accession>
<evidence type="ECO:0000313" key="2">
    <source>
        <dbReference type="EMBL" id="EPR38852.1"/>
    </source>
</evidence>
<dbReference type="SUPFAM" id="SSF52821">
    <property type="entry name" value="Rhodanese/Cell cycle control phosphatase"/>
    <property type="match status" value="1"/>
</dbReference>
<dbReference type="eggNOG" id="COG0607">
    <property type="taxonomic scope" value="Bacteria"/>
</dbReference>
<reference evidence="2 3" key="1">
    <citation type="journal article" date="2013" name="Genome Announc.">
        <title>Draft genome sequences for three mercury-methylating, sulfate-reducing bacteria.</title>
        <authorList>
            <person name="Brown S.D."/>
            <person name="Hurt R.A.Jr."/>
            <person name="Gilmour C.C."/>
            <person name="Elias D.A."/>
        </authorList>
    </citation>
    <scope>NUCLEOTIDE SEQUENCE [LARGE SCALE GENOMIC DNA]</scope>
    <source>
        <strain evidence="2 3">DSM 2059</strain>
    </source>
</reference>
<dbReference type="Proteomes" id="UP000014977">
    <property type="component" value="Unassembled WGS sequence"/>
</dbReference>
<keyword evidence="3" id="KW-1185">Reference proteome</keyword>
<organism evidence="2 3">
    <name type="scientific">Desulfococcus multivorans DSM 2059</name>
    <dbReference type="NCBI Taxonomy" id="1121405"/>
    <lineage>
        <taxon>Bacteria</taxon>
        <taxon>Pseudomonadati</taxon>
        <taxon>Thermodesulfobacteriota</taxon>
        <taxon>Desulfobacteria</taxon>
        <taxon>Desulfobacterales</taxon>
        <taxon>Desulfococcaceae</taxon>
        <taxon>Desulfococcus</taxon>
    </lineage>
</organism>
<dbReference type="Gene3D" id="3.40.250.10">
    <property type="entry name" value="Rhodanese-like domain"/>
    <property type="match status" value="1"/>
</dbReference>
<sequence>MSLKKRTSAFLALSAVLITVVSVWYIQRPVTSGQTTWDDVVAEAEAGGYAIISTEELADRYREASSDLLLVDTRQEWEYRTGHIEGALNFSMEPTWWSRWRKAGELENFLGPDKDRVLVFY</sequence>
<evidence type="ECO:0000313" key="3">
    <source>
        <dbReference type="Proteomes" id="UP000014977"/>
    </source>
</evidence>
<gene>
    <name evidence="2" type="ORF">dsmv_0262</name>
</gene>
<dbReference type="InterPro" id="IPR036873">
    <property type="entry name" value="Rhodanese-like_dom_sf"/>
</dbReference>
<dbReference type="PROSITE" id="PS50206">
    <property type="entry name" value="RHODANESE_3"/>
    <property type="match status" value="1"/>
</dbReference>
<evidence type="ECO:0000259" key="1">
    <source>
        <dbReference type="PROSITE" id="PS50206"/>
    </source>
</evidence>
<dbReference type="InterPro" id="IPR001763">
    <property type="entry name" value="Rhodanese-like_dom"/>
</dbReference>
<dbReference type="PATRIC" id="fig|1121405.3.peg.2640"/>
<dbReference type="EMBL" id="ATHJ01000094">
    <property type="protein sequence ID" value="EPR38852.1"/>
    <property type="molecule type" value="Genomic_DNA"/>
</dbReference>
<name>S7TNT1_DESML</name>
<comment type="caution">
    <text evidence="2">The sequence shown here is derived from an EMBL/GenBank/DDBJ whole genome shotgun (WGS) entry which is preliminary data.</text>
</comment>
<dbReference type="AlphaFoldDB" id="S7TNT1"/>
<dbReference type="STRING" id="897.B2D07_04795"/>
<feature type="domain" description="Rhodanese" evidence="1">
    <location>
        <begin position="64"/>
        <end position="121"/>
    </location>
</feature>
<protein>
    <submittedName>
        <fullName evidence="2">Rhodanese-like protein</fullName>
    </submittedName>
</protein>